<dbReference type="Proteomes" id="UP000028761">
    <property type="component" value="Chromosome 1"/>
</dbReference>
<evidence type="ECO:0000313" key="1">
    <source>
        <dbReference type="Ensembl" id="ENSPANP00000051061.1"/>
    </source>
</evidence>
<dbReference type="PANTHER" id="PTHR12138:SF162">
    <property type="entry name" value="CHROMOSOME UNDETERMINED SCAFFOLD_275, WHOLE GENOME SHOTGUN SEQUENCE"/>
    <property type="match status" value="1"/>
</dbReference>
<protein>
    <submittedName>
        <fullName evidence="1">Uncharacterized protein</fullName>
    </submittedName>
</protein>
<accession>A0A8I5N3I7</accession>
<evidence type="ECO:0000313" key="2">
    <source>
        <dbReference type="Proteomes" id="UP000028761"/>
    </source>
</evidence>
<dbReference type="PANTHER" id="PTHR12138">
    <property type="entry name" value="PRIMATE-EXPANDED PROTEIN FAMILY"/>
    <property type="match status" value="1"/>
</dbReference>
<proteinExistence type="predicted"/>
<reference evidence="1" key="2">
    <citation type="submission" date="2025-08" db="UniProtKB">
        <authorList>
            <consortium name="Ensembl"/>
        </authorList>
    </citation>
    <scope>IDENTIFICATION</scope>
</reference>
<dbReference type="GeneTree" id="ENSGT01150000287033"/>
<dbReference type="Ensembl" id="ENSPANT00000070762.1">
    <property type="protein sequence ID" value="ENSPANP00000051061.1"/>
    <property type="gene ID" value="ENSPANG00000040866.1"/>
</dbReference>
<reference evidence="1 2" key="1">
    <citation type="submission" date="2012-03" db="EMBL/GenBank/DDBJ databases">
        <title>Whole Genome Assembly of Papio anubis.</title>
        <authorList>
            <person name="Liu Y.L."/>
            <person name="Abraham K.A."/>
            <person name="Akbar H.A."/>
            <person name="Ali S.A."/>
            <person name="Anosike U.A."/>
            <person name="Aqrawi P.A."/>
            <person name="Arias F.A."/>
            <person name="Attaway T.A."/>
            <person name="Awwad R.A."/>
            <person name="Babu C.B."/>
            <person name="Bandaranaike D.B."/>
            <person name="Battles P.B."/>
            <person name="Bell A.B."/>
            <person name="Beltran B.B."/>
            <person name="Berhane-Mersha D.B."/>
            <person name="Bess C.B."/>
            <person name="Bickham C.B."/>
            <person name="Bolden T.B."/>
            <person name="Carter K.C."/>
            <person name="Chau D.C."/>
            <person name="Chavez A.C."/>
            <person name="Clerc-Blankenburg K.C."/>
            <person name="Coyle M.C."/>
            <person name="Dao M.D."/>
            <person name="Davila M.L.D."/>
            <person name="Davy-Carroll L.D."/>
            <person name="Denson S.D."/>
            <person name="Dinh H.D."/>
            <person name="Fernandez S.F."/>
            <person name="Fernando P.F."/>
            <person name="Forbes L.F."/>
            <person name="Francis C.F."/>
            <person name="Francisco L.F."/>
            <person name="Fu Q.F."/>
            <person name="Garcia-Iii R.G."/>
            <person name="Garrett T.G."/>
            <person name="Gross S.G."/>
            <person name="Gubbala S.G."/>
            <person name="Hirani K.H."/>
            <person name="Hogues M.H."/>
            <person name="Hollins B.H."/>
            <person name="Jackson L.J."/>
            <person name="Javaid M.J."/>
            <person name="Jhangiani S.J."/>
            <person name="Johnson A.J."/>
            <person name="Johnson B.J."/>
            <person name="Jones J.J."/>
            <person name="Joshi V.J."/>
            <person name="Kalu J.K."/>
            <person name="Khan N.K."/>
            <person name="Korchina V.K."/>
            <person name="Kovar C.K."/>
            <person name="Lago L.L."/>
            <person name="Lara F.L."/>
            <person name="Le T.-K.L."/>
            <person name="Lee S.L."/>
            <person name="Legall-Iii F.L."/>
            <person name="Lemon S.L."/>
            <person name="Liu J.L."/>
            <person name="Liu Y.-S.L."/>
            <person name="Liyanage D.L."/>
            <person name="Lopez J.L."/>
            <person name="Lorensuhewa L.L."/>
            <person name="Mata R.M."/>
            <person name="Mathew T.M."/>
            <person name="Mercado C.M."/>
            <person name="Mercado I.M."/>
            <person name="Morales K.M."/>
            <person name="Morgan M.M."/>
            <person name="Munidasa M.M."/>
            <person name="Ngo D.N."/>
            <person name="Nguyen L.N."/>
            <person name="Nguyen T.N."/>
            <person name="Nguyen N.N."/>
            <person name="Obregon M.O."/>
            <person name="Okwuonu G.O."/>
            <person name="Ongeri F.O."/>
            <person name="Onwere C.O."/>
            <person name="Osifeso I.O."/>
            <person name="Parra A.P."/>
            <person name="Patil S.P."/>
            <person name="Perez A.P."/>
            <person name="Perez Y.P."/>
            <person name="Pham C.P."/>
            <person name="Pu L.-L.P."/>
            <person name="Puazo M.P."/>
            <person name="Quiroz J.Q."/>
            <person name="Rouhana J.R."/>
            <person name="Ruiz M.R."/>
            <person name="Ruiz S.-J.R."/>
            <person name="Saada N.S."/>
            <person name="Santibanez J.S."/>
            <person name="Scheel M.S."/>
            <person name="Schneider B.S."/>
            <person name="Simmons D.S."/>
            <person name="Sisson I.S."/>
            <person name="Tang L.-Y.T."/>
            <person name="Thornton R.T."/>
            <person name="Tisius J.T."/>
            <person name="Toledanes G.T."/>
            <person name="Trejos Z.T."/>
            <person name="Usmani K.U."/>
            <person name="Varghese R.V."/>
            <person name="Vattathil S.V."/>
            <person name="Vee V.V."/>
            <person name="Walker D.W."/>
            <person name="Weissenberger G.W."/>
            <person name="White C.W."/>
            <person name="Williams A.W."/>
            <person name="Woodworth J.W."/>
            <person name="Wright R.W."/>
            <person name="Zhu Y.Z."/>
            <person name="Han Y.H."/>
            <person name="Newsham I.N."/>
            <person name="Nazareth L.N."/>
            <person name="Worley K.W."/>
            <person name="Muzny D.M."/>
            <person name="Rogers J.R."/>
            <person name="Gibbs R.G."/>
        </authorList>
    </citation>
    <scope>NUCLEOTIDE SEQUENCE [LARGE SCALE GENOMIC DNA]</scope>
</reference>
<sequence>GLTLLPRLEHSDTIIADCNLQFLGLSNPLASASSVAGTTGESHHTWLTFVVVFFLFFCTGKVSPCCPSWLQTPGLKQSFCLSLPKCWGYRLCRMCVSHMEGSGPVFELINEEMENFTLLLL</sequence>
<organism evidence="1 2">
    <name type="scientific">Papio anubis</name>
    <name type="common">Olive baboon</name>
    <dbReference type="NCBI Taxonomy" id="9555"/>
    <lineage>
        <taxon>Eukaryota</taxon>
        <taxon>Metazoa</taxon>
        <taxon>Chordata</taxon>
        <taxon>Craniata</taxon>
        <taxon>Vertebrata</taxon>
        <taxon>Euteleostomi</taxon>
        <taxon>Mammalia</taxon>
        <taxon>Eutheria</taxon>
        <taxon>Euarchontoglires</taxon>
        <taxon>Primates</taxon>
        <taxon>Haplorrhini</taxon>
        <taxon>Catarrhini</taxon>
        <taxon>Cercopithecidae</taxon>
        <taxon>Cercopithecinae</taxon>
        <taxon>Papio</taxon>
    </lineage>
</organism>
<dbReference type="AlphaFoldDB" id="A0A8I5N3I7"/>
<name>A0A8I5N3I7_PAPAN</name>
<reference evidence="1" key="3">
    <citation type="submission" date="2025-09" db="UniProtKB">
        <authorList>
            <consortium name="Ensembl"/>
        </authorList>
    </citation>
    <scope>IDENTIFICATION</scope>
</reference>
<keyword evidence="2" id="KW-1185">Reference proteome</keyword>